<evidence type="ECO:0000313" key="22">
    <source>
        <dbReference type="Proteomes" id="UP000243525"/>
    </source>
</evidence>
<proteinExistence type="inferred from homology"/>
<dbReference type="RefSeq" id="WP_107822585.1">
    <property type="nucleotide sequence ID" value="NZ_OY782574.1"/>
</dbReference>
<dbReference type="GO" id="GO:0071949">
    <property type="term" value="F:FAD binding"/>
    <property type="evidence" value="ECO:0007669"/>
    <property type="project" value="InterPro"/>
</dbReference>
<comment type="subcellular location">
    <subcellularLocation>
        <location evidence="3 19">Cytoplasm</location>
    </subcellularLocation>
</comment>
<dbReference type="InterPro" id="IPR011601">
    <property type="entry name" value="MurB_C"/>
</dbReference>
<evidence type="ECO:0000256" key="4">
    <source>
        <dbReference type="ARBA" id="ARBA00004752"/>
    </source>
</evidence>
<evidence type="ECO:0000256" key="9">
    <source>
        <dbReference type="ARBA" id="ARBA00022630"/>
    </source>
</evidence>
<dbReference type="GO" id="GO:0051301">
    <property type="term" value="P:cell division"/>
    <property type="evidence" value="ECO:0007669"/>
    <property type="project" value="UniProtKB-KW"/>
</dbReference>
<organism evidence="21 22">
    <name type="scientific">Mangrovibacterium marinum</name>
    <dbReference type="NCBI Taxonomy" id="1639118"/>
    <lineage>
        <taxon>Bacteria</taxon>
        <taxon>Pseudomonadati</taxon>
        <taxon>Bacteroidota</taxon>
        <taxon>Bacteroidia</taxon>
        <taxon>Marinilabiliales</taxon>
        <taxon>Prolixibacteraceae</taxon>
        <taxon>Mangrovibacterium</taxon>
    </lineage>
</organism>
<dbReference type="UniPathway" id="UPA00219"/>
<dbReference type="GO" id="GO:0008762">
    <property type="term" value="F:UDP-N-acetylmuramate dehydrogenase activity"/>
    <property type="evidence" value="ECO:0007669"/>
    <property type="project" value="UniProtKB-UniRule"/>
</dbReference>
<dbReference type="GO" id="GO:0071555">
    <property type="term" value="P:cell wall organization"/>
    <property type="evidence" value="ECO:0007669"/>
    <property type="project" value="UniProtKB-KW"/>
</dbReference>
<dbReference type="NCBIfam" id="TIGR00179">
    <property type="entry name" value="murB"/>
    <property type="match status" value="1"/>
</dbReference>
<keyword evidence="15 19" id="KW-0131">Cell cycle</keyword>
<keyword evidence="7 19" id="KW-0963">Cytoplasm</keyword>
<dbReference type="InterPro" id="IPR036635">
    <property type="entry name" value="MurB_C_sf"/>
</dbReference>
<evidence type="ECO:0000256" key="11">
    <source>
        <dbReference type="ARBA" id="ARBA00022857"/>
    </source>
</evidence>
<feature type="active site" description="Proton donor" evidence="19">
    <location>
        <position position="238"/>
    </location>
</feature>
<evidence type="ECO:0000256" key="17">
    <source>
        <dbReference type="ARBA" id="ARBA00031026"/>
    </source>
</evidence>
<dbReference type="OrthoDB" id="9804753at2"/>
<dbReference type="Gene3D" id="3.30.465.10">
    <property type="match status" value="1"/>
</dbReference>
<dbReference type="PROSITE" id="PS51387">
    <property type="entry name" value="FAD_PCMH"/>
    <property type="match status" value="1"/>
</dbReference>
<dbReference type="HAMAP" id="MF_00037">
    <property type="entry name" value="MurB"/>
    <property type="match status" value="1"/>
</dbReference>
<dbReference type="Gene3D" id="3.90.78.10">
    <property type="entry name" value="UDP-N-acetylenolpyruvoylglucosamine reductase, C-terminal domain"/>
    <property type="match status" value="1"/>
</dbReference>
<dbReference type="InterPro" id="IPR036318">
    <property type="entry name" value="FAD-bd_PCMH-like_sf"/>
</dbReference>
<dbReference type="SUPFAM" id="SSF56194">
    <property type="entry name" value="Uridine diphospho-N-Acetylenolpyruvylglucosamine reductase, MurB, C-terminal domain"/>
    <property type="match status" value="1"/>
</dbReference>
<evidence type="ECO:0000256" key="10">
    <source>
        <dbReference type="ARBA" id="ARBA00022827"/>
    </source>
</evidence>
<reference evidence="21 22" key="1">
    <citation type="submission" date="2018-04" db="EMBL/GenBank/DDBJ databases">
        <title>Genomic Encyclopedia of Archaeal and Bacterial Type Strains, Phase II (KMG-II): from individual species to whole genera.</title>
        <authorList>
            <person name="Goeker M."/>
        </authorList>
    </citation>
    <scope>NUCLEOTIDE SEQUENCE [LARGE SCALE GENOMIC DNA]</scope>
    <source>
        <strain evidence="21 22">DSM 28823</strain>
    </source>
</reference>
<dbReference type="EC" id="1.3.1.98" evidence="5 19"/>
<dbReference type="Pfam" id="PF02873">
    <property type="entry name" value="MurB_C"/>
    <property type="match status" value="1"/>
</dbReference>
<dbReference type="InterPro" id="IPR006094">
    <property type="entry name" value="Oxid_FAD_bind_N"/>
</dbReference>
<comment type="cofactor">
    <cofactor evidence="1 19">
        <name>FAD</name>
        <dbReference type="ChEBI" id="CHEBI:57692"/>
    </cofactor>
</comment>
<keyword evidence="14 19" id="KW-0560">Oxidoreductase</keyword>
<sequence length="340" mass="37954">MIRFSENFPLKSYNTFGLEAKARYFFEFTEAEDLPYFLANFPDWEKLPLLLLGGGSNLLFVDDFDGLVLHANIPGIQQIREDRNHVWLEVGAGEEWDRFVAYCVHHWLGGLENLSLIPGNVGAAPVQNIGAYGVEVGNYIDLVKGFDLKTFEEYEIPGAECQFAYRDSIFKNQLKGRFVVTSVVFRLDKFMEYKLDYGDLRAEVEKRGGENIHAVREAVIAIRESKLPDPQKVGNGGSFFKNPIVGADVADSLKNEFPAIPVYPTGDGKCKLAAGWMIDQCGWKGYREGDAGVHPQQALVLVNYGKATGKQIAALAMQIEQSVADRFGVLLEPEVNFIGR</sequence>
<evidence type="ECO:0000256" key="7">
    <source>
        <dbReference type="ARBA" id="ARBA00022490"/>
    </source>
</evidence>
<dbReference type="GO" id="GO:0009252">
    <property type="term" value="P:peptidoglycan biosynthetic process"/>
    <property type="evidence" value="ECO:0007669"/>
    <property type="project" value="UniProtKB-UniRule"/>
</dbReference>
<evidence type="ECO:0000256" key="8">
    <source>
        <dbReference type="ARBA" id="ARBA00022618"/>
    </source>
</evidence>
<evidence type="ECO:0000259" key="20">
    <source>
        <dbReference type="PROSITE" id="PS51387"/>
    </source>
</evidence>
<keyword evidence="8 19" id="KW-0132">Cell division</keyword>
<evidence type="ECO:0000256" key="3">
    <source>
        <dbReference type="ARBA" id="ARBA00004496"/>
    </source>
</evidence>
<dbReference type="PANTHER" id="PTHR21071">
    <property type="entry name" value="UDP-N-ACETYLENOLPYRUVOYLGLUCOSAMINE REDUCTASE"/>
    <property type="match status" value="1"/>
</dbReference>
<keyword evidence="16 19" id="KW-0961">Cell wall biogenesis/degradation</keyword>
<dbReference type="InterPro" id="IPR016169">
    <property type="entry name" value="FAD-bd_PCMH_sub2"/>
</dbReference>
<evidence type="ECO:0000256" key="15">
    <source>
        <dbReference type="ARBA" id="ARBA00023306"/>
    </source>
</evidence>
<dbReference type="GO" id="GO:0005829">
    <property type="term" value="C:cytosol"/>
    <property type="evidence" value="ECO:0007669"/>
    <property type="project" value="TreeGrafter"/>
</dbReference>
<evidence type="ECO:0000256" key="14">
    <source>
        <dbReference type="ARBA" id="ARBA00023002"/>
    </source>
</evidence>
<keyword evidence="13 19" id="KW-0573">Peptidoglycan synthesis</keyword>
<evidence type="ECO:0000256" key="16">
    <source>
        <dbReference type="ARBA" id="ARBA00023316"/>
    </source>
</evidence>
<protein>
    <recommendedName>
        <fullName evidence="6 19">UDP-N-acetylenolpyruvoylglucosamine reductase</fullName>
        <ecNumber evidence="5 19">1.3.1.98</ecNumber>
    </recommendedName>
    <alternativeName>
        <fullName evidence="17 19">UDP-N-acetylmuramate dehydrogenase</fullName>
    </alternativeName>
</protein>
<dbReference type="AlphaFoldDB" id="A0A2T5C0I8"/>
<keyword evidence="11 19" id="KW-0521">NADP</keyword>
<evidence type="ECO:0000313" key="21">
    <source>
        <dbReference type="EMBL" id="PTN08130.1"/>
    </source>
</evidence>
<dbReference type="Pfam" id="PF01565">
    <property type="entry name" value="FAD_binding_4"/>
    <property type="match status" value="1"/>
</dbReference>
<comment type="catalytic activity">
    <reaction evidence="18 19">
        <text>UDP-N-acetyl-alpha-D-muramate + NADP(+) = UDP-N-acetyl-3-O-(1-carboxyvinyl)-alpha-D-glucosamine + NADPH + H(+)</text>
        <dbReference type="Rhea" id="RHEA:12248"/>
        <dbReference type="ChEBI" id="CHEBI:15378"/>
        <dbReference type="ChEBI" id="CHEBI:57783"/>
        <dbReference type="ChEBI" id="CHEBI:58349"/>
        <dbReference type="ChEBI" id="CHEBI:68483"/>
        <dbReference type="ChEBI" id="CHEBI:70757"/>
        <dbReference type="EC" id="1.3.1.98"/>
    </reaction>
</comment>
<keyword evidence="12 19" id="KW-0133">Cell shape</keyword>
<accession>A0A2T5C0I8</accession>
<keyword evidence="9 19" id="KW-0285">Flavoprotein</keyword>
<comment type="similarity">
    <text evidence="19">Belongs to the MurB family.</text>
</comment>
<evidence type="ECO:0000256" key="2">
    <source>
        <dbReference type="ARBA" id="ARBA00003921"/>
    </source>
</evidence>
<gene>
    <name evidence="19" type="primary">murB</name>
    <name evidence="21" type="ORF">C8N47_11016</name>
</gene>
<dbReference type="InterPro" id="IPR003170">
    <property type="entry name" value="MurB"/>
</dbReference>
<dbReference type="EMBL" id="QAAD01000010">
    <property type="protein sequence ID" value="PTN08130.1"/>
    <property type="molecule type" value="Genomic_DNA"/>
</dbReference>
<evidence type="ECO:0000256" key="12">
    <source>
        <dbReference type="ARBA" id="ARBA00022960"/>
    </source>
</evidence>
<evidence type="ECO:0000256" key="1">
    <source>
        <dbReference type="ARBA" id="ARBA00001974"/>
    </source>
</evidence>
<evidence type="ECO:0000256" key="19">
    <source>
        <dbReference type="HAMAP-Rule" id="MF_00037"/>
    </source>
</evidence>
<keyword evidence="10 19" id="KW-0274">FAD</keyword>
<name>A0A2T5C0I8_9BACT</name>
<feature type="active site" evidence="19">
    <location>
        <position position="166"/>
    </location>
</feature>
<comment type="caution">
    <text evidence="21">The sequence shown here is derived from an EMBL/GenBank/DDBJ whole genome shotgun (WGS) entry which is preliminary data.</text>
</comment>
<dbReference type="InterPro" id="IPR016167">
    <property type="entry name" value="FAD-bd_PCMH_sub1"/>
</dbReference>
<evidence type="ECO:0000256" key="13">
    <source>
        <dbReference type="ARBA" id="ARBA00022984"/>
    </source>
</evidence>
<dbReference type="Proteomes" id="UP000243525">
    <property type="component" value="Unassembled WGS sequence"/>
</dbReference>
<dbReference type="SUPFAM" id="SSF56176">
    <property type="entry name" value="FAD-binding/transporter-associated domain-like"/>
    <property type="match status" value="1"/>
</dbReference>
<dbReference type="PANTHER" id="PTHR21071:SF4">
    <property type="entry name" value="UDP-N-ACETYLENOLPYRUVOYLGLUCOSAMINE REDUCTASE"/>
    <property type="match status" value="1"/>
</dbReference>
<dbReference type="NCBIfam" id="NF000755">
    <property type="entry name" value="PRK00046.1"/>
    <property type="match status" value="1"/>
</dbReference>
<comment type="function">
    <text evidence="2 19">Cell wall formation.</text>
</comment>
<comment type="pathway">
    <text evidence="4 19">Cell wall biogenesis; peptidoglycan biosynthesis.</text>
</comment>
<dbReference type="InterPro" id="IPR016166">
    <property type="entry name" value="FAD-bd_PCMH"/>
</dbReference>
<dbReference type="NCBIfam" id="NF010478">
    <property type="entry name" value="PRK13903.1"/>
    <property type="match status" value="1"/>
</dbReference>
<feature type="domain" description="FAD-binding PCMH-type" evidence="20">
    <location>
        <begin position="16"/>
        <end position="190"/>
    </location>
</feature>
<dbReference type="Gene3D" id="3.30.43.10">
    <property type="entry name" value="Uridine Diphospho-n-acetylenolpyruvylglucosamine Reductase, domain 2"/>
    <property type="match status" value="1"/>
</dbReference>
<dbReference type="GO" id="GO:0008360">
    <property type="term" value="P:regulation of cell shape"/>
    <property type="evidence" value="ECO:0007669"/>
    <property type="project" value="UniProtKB-KW"/>
</dbReference>
<keyword evidence="22" id="KW-1185">Reference proteome</keyword>
<feature type="active site" evidence="19">
    <location>
        <position position="334"/>
    </location>
</feature>
<evidence type="ECO:0000256" key="6">
    <source>
        <dbReference type="ARBA" id="ARBA00015188"/>
    </source>
</evidence>
<evidence type="ECO:0000256" key="5">
    <source>
        <dbReference type="ARBA" id="ARBA00012518"/>
    </source>
</evidence>
<evidence type="ECO:0000256" key="18">
    <source>
        <dbReference type="ARBA" id="ARBA00048914"/>
    </source>
</evidence>